<dbReference type="GO" id="GO:0015250">
    <property type="term" value="F:water channel activity"/>
    <property type="evidence" value="ECO:0007669"/>
    <property type="project" value="TreeGrafter"/>
</dbReference>
<keyword evidence="10" id="KW-1185">Reference proteome</keyword>
<evidence type="ECO:0000313" key="9">
    <source>
        <dbReference type="EMBL" id="CCG83627.1"/>
    </source>
</evidence>
<evidence type="ECO:0000256" key="6">
    <source>
        <dbReference type="ARBA" id="ARBA00023136"/>
    </source>
</evidence>
<keyword evidence="5 8" id="KW-1133">Transmembrane helix</keyword>
<organism evidence="9 10">
    <name type="scientific">Taphrina deformans (strain PYCC 5710 / ATCC 11124 / CBS 356.35 / IMI 108563 / JCM 9778 / NBRC 8474)</name>
    <name type="common">Peach leaf curl fungus</name>
    <name type="synonym">Lalaria deformans</name>
    <dbReference type="NCBI Taxonomy" id="1097556"/>
    <lineage>
        <taxon>Eukaryota</taxon>
        <taxon>Fungi</taxon>
        <taxon>Dikarya</taxon>
        <taxon>Ascomycota</taxon>
        <taxon>Taphrinomycotina</taxon>
        <taxon>Taphrinomycetes</taxon>
        <taxon>Taphrinales</taxon>
        <taxon>Taphrinaceae</taxon>
        <taxon>Taphrina</taxon>
    </lineage>
</organism>
<comment type="similarity">
    <text evidence="2 7">Belongs to the MIP/aquaporin (TC 1.A.8) family.</text>
</comment>
<dbReference type="InterPro" id="IPR000425">
    <property type="entry name" value="MIP"/>
</dbReference>
<sequence>MAVTAGVPASNVAALQKDAAVKGMAAVLAAAGKSNAAATGSFLTVGFAFGLGMAAAILMAGHVSGGHFSPALTTVAVIFDKFPRMKALRYFAAQLLGGLLAALLVYGLFHQQFVAFKSSAVGNTLELQHTLIRIFCSLPDGKQGVGYMFLTEFSVCFFMGLIIMACMDTSNPYISRPVAAFSVGMAYALSIWAFGTLNISLNTAKDFSARIVASMVIGPGAFTYKSASWVGTLVNTPAFVAAKVFYDVIFKDSKRQVELGLAKLEEPILQPFEYSTNTDHKDCV</sequence>
<name>R4XGK4_TAPDE</name>
<evidence type="ECO:0000256" key="5">
    <source>
        <dbReference type="ARBA" id="ARBA00022989"/>
    </source>
</evidence>
<feature type="transmembrane region" description="Helical" evidence="8">
    <location>
        <begin position="42"/>
        <end position="60"/>
    </location>
</feature>
<dbReference type="PANTHER" id="PTHR43829:SF14">
    <property type="entry name" value="AQUAPORIN 3"/>
    <property type="match status" value="1"/>
</dbReference>
<dbReference type="eggNOG" id="KOG0224">
    <property type="taxonomic scope" value="Eukaryota"/>
</dbReference>
<proteinExistence type="inferred from homology"/>
<evidence type="ECO:0000256" key="4">
    <source>
        <dbReference type="ARBA" id="ARBA00022692"/>
    </source>
</evidence>
<comment type="subcellular location">
    <subcellularLocation>
        <location evidence="1">Membrane</location>
        <topology evidence="1">Multi-pass membrane protein</topology>
    </subcellularLocation>
</comment>
<gene>
    <name evidence="9" type="ORF">TAPDE_003951</name>
</gene>
<dbReference type="EMBL" id="CAHR02000163">
    <property type="protein sequence ID" value="CCG83627.1"/>
    <property type="molecule type" value="Genomic_DNA"/>
</dbReference>
<feature type="transmembrane region" description="Helical" evidence="8">
    <location>
        <begin position="90"/>
        <end position="109"/>
    </location>
</feature>
<dbReference type="InterPro" id="IPR050363">
    <property type="entry name" value="MIP/Aquaporin"/>
</dbReference>
<feature type="transmembrane region" description="Helical" evidence="8">
    <location>
        <begin position="147"/>
        <end position="166"/>
    </location>
</feature>
<evidence type="ECO:0000256" key="7">
    <source>
        <dbReference type="RuleBase" id="RU000477"/>
    </source>
</evidence>
<evidence type="ECO:0000256" key="3">
    <source>
        <dbReference type="ARBA" id="ARBA00022448"/>
    </source>
</evidence>
<dbReference type="PANTHER" id="PTHR43829">
    <property type="entry name" value="AQUAPORIN OR AQUAGLYCEROPORIN RELATED"/>
    <property type="match status" value="1"/>
</dbReference>
<dbReference type="SUPFAM" id="SSF81338">
    <property type="entry name" value="Aquaporin-like"/>
    <property type="match status" value="1"/>
</dbReference>
<dbReference type="Gene3D" id="1.20.1080.10">
    <property type="entry name" value="Glycerol uptake facilitator protein"/>
    <property type="match status" value="1"/>
</dbReference>
<keyword evidence="3 7" id="KW-0813">Transport</keyword>
<dbReference type="Pfam" id="PF00230">
    <property type="entry name" value="MIP"/>
    <property type="match status" value="1"/>
</dbReference>
<dbReference type="OrthoDB" id="3222at2759"/>
<dbReference type="InterPro" id="IPR023271">
    <property type="entry name" value="Aquaporin-like"/>
</dbReference>
<accession>R4XGK4</accession>
<keyword evidence="4 7" id="KW-0812">Transmembrane</keyword>
<dbReference type="GO" id="GO:0005886">
    <property type="term" value="C:plasma membrane"/>
    <property type="evidence" value="ECO:0007669"/>
    <property type="project" value="TreeGrafter"/>
</dbReference>
<feature type="transmembrane region" description="Helical" evidence="8">
    <location>
        <begin position="207"/>
        <end position="224"/>
    </location>
</feature>
<protein>
    <recommendedName>
        <fullName evidence="11">Aquaporin</fullName>
    </recommendedName>
</protein>
<dbReference type="AlphaFoldDB" id="R4XGK4"/>
<dbReference type="PRINTS" id="PR00783">
    <property type="entry name" value="MINTRINSICP"/>
</dbReference>
<dbReference type="Proteomes" id="UP000013776">
    <property type="component" value="Unassembled WGS sequence"/>
</dbReference>
<evidence type="ECO:0000256" key="2">
    <source>
        <dbReference type="ARBA" id="ARBA00006175"/>
    </source>
</evidence>
<keyword evidence="6 8" id="KW-0472">Membrane</keyword>
<evidence type="ECO:0000313" key="10">
    <source>
        <dbReference type="Proteomes" id="UP000013776"/>
    </source>
</evidence>
<dbReference type="STRING" id="1097556.R4XGK4"/>
<evidence type="ECO:0000256" key="1">
    <source>
        <dbReference type="ARBA" id="ARBA00004141"/>
    </source>
</evidence>
<evidence type="ECO:0000256" key="8">
    <source>
        <dbReference type="SAM" id="Phobius"/>
    </source>
</evidence>
<feature type="transmembrane region" description="Helical" evidence="8">
    <location>
        <begin position="178"/>
        <end position="201"/>
    </location>
</feature>
<reference evidence="9 10" key="1">
    <citation type="journal article" date="2013" name="MBio">
        <title>Genome sequencing of the plant pathogen Taphrina deformans, the causal agent of peach leaf curl.</title>
        <authorList>
            <person name="Cisse O.H."/>
            <person name="Almeida J.M.G.C.F."/>
            <person name="Fonseca A."/>
            <person name="Kumar A.A."/>
            <person name="Salojaervi J."/>
            <person name="Overmyer K."/>
            <person name="Hauser P.M."/>
            <person name="Pagni M."/>
        </authorList>
    </citation>
    <scope>NUCLEOTIDE SEQUENCE [LARGE SCALE GENOMIC DNA]</scope>
    <source>
        <strain evidence="10">PYCC 5710 / ATCC 11124 / CBS 356.35 / IMI 108563 / JCM 9778 / NBRC 8474</strain>
    </source>
</reference>
<dbReference type="VEuPathDB" id="FungiDB:TAPDE_003951"/>
<evidence type="ECO:0008006" key="11">
    <source>
        <dbReference type="Google" id="ProtNLM"/>
    </source>
</evidence>
<comment type="caution">
    <text evidence="9">The sequence shown here is derived from an EMBL/GenBank/DDBJ whole genome shotgun (WGS) entry which is preliminary data.</text>
</comment>
<dbReference type="GO" id="GO:0015254">
    <property type="term" value="F:glycerol channel activity"/>
    <property type="evidence" value="ECO:0007669"/>
    <property type="project" value="TreeGrafter"/>
</dbReference>